<feature type="transmembrane region" description="Helical" evidence="7">
    <location>
        <begin position="218"/>
        <end position="236"/>
    </location>
</feature>
<dbReference type="NCBIfam" id="TIGR00712">
    <property type="entry name" value="glpT"/>
    <property type="match status" value="1"/>
</dbReference>
<feature type="transmembrane region" description="Helical" evidence="7">
    <location>
        <begin position="429"/>
        <end position="451"/>
    </location>
</feature>
<dbReference type="HOGENOM" id="CLU_001265_31_0_6"/>
<accession>G9ZB80</accession>
<dbReference type="Proteomes" id="UP000004750">
    <property type="component" value="Unassembled WGS sequence"/>
</dbReference>
<feature type="transmembrane region" description="Helical" evidence="7">
    <location>
        <begin position="321"/>
        <end position="340"/>
    </location>
</feature>
<dbReference type="InterPro" id="IPR051337">
    <property type="entry name" value="OPA_Antiporter"/>
</dbReference>
<dbReference type="PATRIC" id="fig|797473.3.peg.1"/>
<dbReference type="GO" id="GO:0005886">
    <property type="term" value="C:plasma membrane"/>
    <property type="evidence" value="ECO:0007669"/>
    <property type="project" value="TreeGrafter"/>
</dbReference>
<evidence type="ECO:0000256" key="1">
    <source>
        <dbReference type="ARBA" id="ARBA00004127"/>
    </source>
</evidence>
<feature type="transmembrane region" description="Helical" evidence="7">
    <location>
        <begin position="40"/>
        <end position="58"/>
    </location>
</feature>
<dbReference type="InterPro" id="IPR005267">
    <property type="entry name" value="G3P_transporter"/>
</dbReference>
<proteinExistence type="inferred from homology"/>
<dbReference type="NCBIfam" id="TIGR00881">
    <property type="entry name" value="2A0104"/>
    <property type="match status" value="1"/>
</dbReference>
<dbReference type="Gene3D" id="1.20.1250.20">
    <property type="entry name" value="MFS general substrate transporter like domains"/>
    <property type="match status" value="2"/>
</dbReference>
<feature type="domain" description="Major facilitator superfamily (MFS) profile" evidence="8">
    <location>
        <begin position="44"/>
        <end position="486"/>
    </location>
</feature>
<evidence type="ECO:0000256" key="6">
    <source>
        <dbReference type="NCBIfam" id="TIGR00712"/>
    </source>
</evidence>
<feature type="transmembrane region" description="Helical" evidence="7">
    <location>
        <begin position="463"/>
        <end position="480"/>
    </location>
</feature>
<dbReference type="PROSITE" id="PS00942">
    <property type="entry name" value="GLPT"/>
    <property type="match status" value="1"/>
</dbReference>
<feature type="transmembrane region" description="Helical" evidence="7">
    <location>
        <begin position="283"/>
        <end position="301"/>
    </location>
</feature>
<evidence type="ECO:0000259" key="8">
    <source>
        <dbReference type="PROSITE" id="PS50850"/>
    </source>
</evidence>
<feature type="transmembrane region" description="Helical" evidence="7">
    <location>
        <begin position="395"/>
        <end position="417"/>
    </location>
</feature>
<comment type="caution">
    <text evidence="9">The sequence shown here is derived from an EMBL/GenBank/DDBJ whole genome shotgun (WGS) entry which is preliminary data.</text>
</comment>
<keyword evidence="4 7" id="KW-1133">Transmembrane helix</keyword>
<gene>
    <name evidence="9" type="ORF">HMPREF9080_00002</name>
</gene>
<keyword evidence="5 7" id="KW-0472">Membrane</keyword>
<dbReference type="GO" id="GO:0061513">
    <property type="term" value="F:glucose 6-phosphate:phosphate antiporter activity"/>
    <property type="evidence" value="ECO:0007669"/>
    <property type="project" value="TreeGrafter"/>
</dbReference>
<dbReference type="Pfam" id="PF07690">
    <property type="entry name" value="MFS_1"/>
    <property type="match status" value="1"/>
</dbReference>
<dbReference type="CDD" id="cd17345">
    <property type="entry name" value="MFS_GlpT"/>
    <property type="match status" value="1"/>
</dbReference>
<dbReference type="GO" id="GO:0015169">
    <property type="term" value="F:glycerol-3-phosphate transmembrane transporter activity"/>
    <property type="evidence" value="ECO:0007669"/>
    <property type="project" value="UniProtKB-UniRule"/>
</dbReference>
<evidence type="ECO:0000256" key="2">
    <source>
        <dbReference type="ARBA" id="ARBA00009598"/>
    </source>
</evidence>
<evidence type="ECO:0000256" key="5">
    <source>
        <dbReference type="ARBA" id="ARBA00023136"/>
    </source>
</evidence>
<evidence type="ECO:0000256" key="7">
    <source>
        <dbReference type="SAM" id="Phobius"/>
    </source>
</evidence>
<dbReference type="EMBL" id="AGCM01000001">
    <property type="protein sequence ID" value="EHM56181.1"/>
    <property type="molecule type" value="Genomic_DNA"/>
</dbReference>
<dbReference type="GO" id="GO:0035435">
    <property type="term" value="P:phosphate ion transmembrane transport"/>
    <property type="evidence" value="ECO:0007669"/>
    <property type="project" value="TreeGrafter"/>
</dbReference>
<organism evidence="9 10">
    <name type="scientific">Cardiobacterium valvarum F0432</name>
    <dbReference type="NCBI Taxonomy" id="797473"/>
    <lineage>
        <taxon>Bacteria</taxon>
        <taxon>Pseudomonadati</taxon>
        <taxon>Pseudomonadota</taxon>
        <taxon>Gammaproteobacteria</taxon>
        <taxon>Cardiobacteriales</taxon>
        <taxon>Cardiobacteriaceae</taxon>
        <taxon>Cardiobacterium</taxon>
    </lineage>
</organism>
<reference evidence="9 10" key="1">
    <citation type="submission" date="2011-08" db="EMBL/GenBank/DDBJ databases">
        <authorList>
            <person name="Weinstock G."/>
            <person name="Sodergren E."/>
            <person name="Clifton S."/>
            <person name="Fulton L."/>
            <person name="Fulton B."/>
            <person name="Courtney L."/>
            <person name="Fronick C."/>
            <person name="Harrison M."/>
            <person name="Strong C."/>
            <person name="Farmer C."/>
            <person name="Delahaunty K."/>
            <person name="Markovic C."/>
            <person name="Hall O."/>
            <person name="Minx P."/>
            <person name="Tomlinson C."/>
            <person name="Mitreva M."/>
            <person name="Hou S."/>
            <person name="Chen J."/>
            <person name="Wollam A."/>
            <person name="Pepin K.H."/>
            <person name="Johnson M."/>
            <person name="Bhonagiri V."/>
            <person name="Zhang X."/>
            <person name="Suruliraj S."/>
            <person name="Warren W."/>
            <person name="Chinwalla A."/>
            <person name="Mardis E.R."/>
            <person name="Wilson R.K."/>
        </authorList>
    </citation>
    <scope>NUCLEOTIDE SEQUENCE [LARGE SCALE GENOMIC DNA]</scope>
    <source>
        <strain evidence="9 10">F0432</strain>
    </source>
</reference>
<feature type="transmembrane region" description="Helical" evidence="7">
    <location>
        <begin position="134"/>
        <end position="153"/>
    </location>
</feature>
<comment type="subcellular location">
    <subcellularLocation>
        <location evidence="1">Endomembrane system</location>
        <topology evidence="1">Multi-pass membrane protein</topology>
    </subcellularLocation>
</comment>
<comment type="similarity">
    <text evidence="2">Belongs to the major facilitator superfamily. Organophosphate:Pi antiporter (OPA) (TC 2.A.1.4) family.</text>
</comment>
<feature type="transmembrane region" description="Helical" evidence="7">
    <location>
        <begin position="174"/>
        <end position="198"/>
    </location>
</feature>
<evidence type="ECO:0000313" key="9">
    <source>
        <dbReference type="EMBL" id="EHM56181.1"/>
    </source>
</evidence>
<dbReference type="PANTHER" id="PTHR43826:SF6">
    <property type="entry name" value="GLYCEROL-3-PHOSPHATE TRANSPORTER"/>
    <property type="match status" value="1"/>
</dbReference>
<dbReference type="InterPro" id="IPR036259">
    <property type="entry name" value="MFS_trans_sf"/>
</dbReference>
<dbReference type="STRING" id="797473.HMPREF9080_00002"/>
<evidence type="ECO:0000256" key="4">
    <source>
        <dbReference type="ARBA" id="ARBA00022989"/>
    </source>
</evidence>
<feature type="transmembrane region" description="Helical" evidence="7">
    <location>
        <begin position="109"/>
        <end position="128"/>
    </location>
</feature>
<name>G9ZB80_9GAMM</name>
<feature type="transmembrane region" description="Helical" evidence="7">
    <location>
        <begin position="352"/>
        <end position="370"/>
    </location>
</feature>
<dbReference type="InterPro" id="IPR020846">
    <property type="entry name" value="MFS_dom"/>
</dbReference>
<sequence>MIHRFNPVNPFGALMIGIFKPSSDAPRLPADKIDSNYRRLRWQVFAGIFFGYAAYYFVRGNFDLAQKGLIEAGMYTKTQLGIIGTGTGLAYGLSKFLMASISDRSNPKAFLPCGLLLSGLCMTLMGLAPWATSSVAIMFAFIFLNGWFQGMGWPPCGKTMVHWWSKKERGTIVSIWNCAHNLGGMMPGAMVLLATFIFARNHPEITDVKAMHVWQQALYYPGVVAMLLAVPVYFVMKDTPQSCGLPPIEQWKNDYPENYDEKTAEKNLTTKEIFLTYVLKNRLLWYIAFANIFVYLIRYGVLKWSPVYLGEVKHFNIKGTAWAYTIYELAAIPGTLLCGWVSDKLFKGRRGLTGVVFMILTTAAVVALWLNPATPEDQLANYAHWYENPYQLTDFILMTTIGFLIYGPVMLIGLHALELAPKKAAGTAAGFTGLFGYLGGTVAASAVIGWAADRFGWDGGFRVMVTGGVIAIILLVITTIEEGKHKAKIPESERLQK</sequence>
<protein>
    <recommendedName>
        <fullName evidence="6">Glycerol-3-phosphate transporter</fullName>
    </recommendedName>
</protein>
<evidence type="ECO:0000313" key="10">
    <source>
        <dbReference type="Proteomes" id="UP000004750"/>
    </source>
</evidence>
<dbReference type="PROSITE" id="PS50850">
    <property type="entry name" value="MFS"/>
    <property type="match status" value="1"/>
</dbReference>
<dbReference type="PIRSF" id="PIRSF002808">
    <property type="entry name" value="Hexose_phosphate_transp"/>
    <property type="match status" value="1"/>
</dbReference>
<dbReference type="InterPro" id="IPR021159">
    <property type="entry name" value="Sugar-P_transporter_CS"/>
</dbReference>
<dbReference type="GO" id="GO:0012505">
    <property type="term" value="C:endomembrane system"/>
    <property type="evidence" value="ECO:0007669"/>
    <property type="project" value="UniProtKB-SubCell"/>
</dbReference>
<dbReference type="SUPFAM" id="SSF103473">
    <property type="entry name" value="MFS general substrate transporter"/>
    <property type="match status" value="1"/>
</dbReference>
<keyword evidence="3 7" id="KW-0812">Transmembrane</keyword>
<feature type="transmembrane region" description="Helical" evidence="7">
    <location>
        <begin position="78"/>
        <end position="97"/>
    </location>
</feature>
<dbReference type="InterPro" id="IPR000849">
    <property type="entry name" value="Sugar_P_transporter"/>
</dbReference>
<dbReference type="AlphaFoldDB" id="G9ZB80"/>
<dbReference type="InterPro" id="IPR011701">
    <property type="entry name" value="MFS"/>
</dbReference>
<evidence type="ECO:0000256" key="3">
    <source>
        <dbReference type="ARBA" id="ARBA00022692"/>
    </source>
</evidence>
<dbReference type="PANTHER" id="PTHR43826">
    <property type="entry name" value="GLUCOSE-6-PHOSPHATE EXCHANGER SLC37A4"/>
    <property type="match status" value="1"/>
</dbReference>